<evidence type="ECO:0000256" key="1">
    <source>
        <dbReference type="SAM" id="MobiDB-lite"/>
    </source>
</evidence>
<feature type="compositionally biased region" description="Basic residues" evidence="1">
    <location>
        <begin position="183"/>
        <end position="195"/>
    </location>
</feature>
<dbReference type="EMBL" id="JBJQOH010000002">
    <property type="protein sequence ID" value="KAL3696205.1"/>
    <property type="molecule type" value="Genomic_DNA"/>
</dbReference>
<organism evidence="2 3">
    <name type="scientific">Riccia sorocarpa</name>
    <dbReference type="NCBI Taxonomy" id="122646"/>
    <lineage>
        <taxon>Eukaryota</taxon>
        <taxon>Viridiplantae</taxon>
        <taxon>Streptophyta</taxon>
        <taxon>Embryophyta</taxon>
        <taxon>Marchantiophyta</taxon>
        <taxon>Marchantiopsida</taxon>
        <taxon>Marchantiidae</taxon>
        <taxon>Marchantiales</taxon>
        <taxon>Ricciaceae</taxon>
        <taxon>Riccia</taxon>
    </lineage>
</organism>
<reference evidence="2 3" key="1">
    <citation type="submission" date="2024-09" db="EMBL/GenBank/DDBJ databases">
        <title>Chromosome-scale assembly of Riccia sorocarpa.</title>
        <authorList>
            <person name="Paukszto L."/>
        </authorList>
    </citation>
    <scope>NUCLEOTIDE SEQUENCE [LARGE SCALE GENOMIC DNA]</scope>
    <source>
        <strain evidence="2">LP-2024</strain>
        <tissue evidence="2">Aerial parts of the thallus</tissue>
    </source>
</reference>
<dbReference type="AlphaFoldDB" id="A0ABD3I149"/>
<feature type="region of interest" description="Disordered" evidence="1">
    <location>
        <begin position="177"/>
        <end position="199"/>
    </location>
</feature>
<protein>
    <submittedName>
        <fullName evidence="2">Uncharacterized protein</fullName>
    </submittedName>
</protein>
<name>A0ABD3I149_9MARC</name>
<evidence type="ECO:0000313" key="3">
    <source>
        <dbReference type="Proteomes" id="UP001633002"/>
    </source>
</evidence>
<proteinExistence type="predicted"/>
<sequence>MLLETGRNVTREIHVDVATERVNAHGGSSSMGNLKGVQVKLGRSLRPTQTQPLPGVFELGIRHSFMNVVELSQSQQQRGNQRFRCCPVKLYYSFLGIEGGHARDVKSVDSLVAGRKDERETLARSARSWRRKIAVLIPLIDRYIHHNVQTAYGIKAVKRVKATPWIRTMTIAPRSSKALARGNARRGRPKSRKHSEIRPSSVPDYVLRRTRRIYLDHFRLLTPSMSLSDFSYRLCKLLTHHNQMMTLCMSSPAVTNQRMSIINHHYQLLASTMCVLSYINSVKTPVSSEV</sequence>
<gene>
    <name evidence="2" type="ORF">R1sor_010281</name>
</gene>
<accession>A0ABD3I149</accession>
<comment type="caution">
    <text evidence="2">The sequence shown here is derived from an EMBL/GenBank/DDBJ whole genome shotgun (WGS) entry which is preliminary data.</text>
</comment>
<evidence type="ECO:0000313" key="2">
    <source>
        <dbReference type="EMBL" id="KAL3696205.1"/>
    </source>
</evidence>
<dbReference type="Proteomes" id="UP001633002">
    <property type="component" value="Unassembled WGS sequence"/>
</dbReference>
<keyword evidence="3" id="KW-1185">Reference proteome</keyword>